<reference evidence="1 2" key="1">
    <citation type="submission" date="2018-07" db="EMBL/GenBank/DDBJ databases">
        <title>Section-level genome sequencing of Aspergillus section Nigri to investigate inter- and intra-species variation.</title>
        <authorList>
            <consortium name="DOE Joint Genome Institute"/>
            <person name="Vesth T.C."/>
            <person name="Nybo J.L."/>
            <person name="Theobald S."/>
            <person name="Frisvad J.C."/>
            <person name="Larsen T.O."/>
            <person name="Nielsen K.F."/>
            <person name="Hoof J.B."/>
            <person name="Brandl J."/>
            <person name="Salamov A."/>
            <person name="Riley R."/>
            <person name="Gladden J.M."/>
            <person name="Phatale P."/>
            <person name="Nielsen M.T."/>
            <person name="Lyhne E.K."/>
            <person name="Kogle M.E."/>
            <person name="Strasser K."/>
            <person name="McDonnell E."/>
            <person name="Barry K."/>
            <person name="Clum A."/>
            <person name="Chen C."/>
            <person name="Nolan M."/>
            <person name="Sandor L."/>
            <person name="Kuo A."/>
            <person name="Lipzen A."/>
            <person name="Hainaut M."/>
            <person name="Drula E."/>
            <person name="Tsang A."/>
            <person name="Magnuson J.K."/>
            <person name="Henrissat B."/>
            <person name="Wiebenga A."/>
            <person name="Simmons B.A."/>
            <person name="Makela M.R."/>
            <person name="De vries R.P."/>
            <person name="Grigoriev I.V."/>
            <person name="Mortensen U.H."/>
            <person name="Baker S.E."/>
            <person name="Andersen M.R."/>
        </authorList>
    </citation>
    <scope>NUCLEOTIDE SEQUENCE [LARGE SCALE GENOMIC DNA]</scope>
    <source>
        <strain evidence="1 2">ATCC 13496</strain>
    </source>
</reference>
<dbReference type="Proteomes" id="UP000253845">
    <property type="component" value="Unassembled WGS sequence"/>
</dbReference>
<name>A0A370BFB7_ASPNG</name>
<gene>
    <name evidence="1" type="ORF">M747DRAFT_319758</name>
</gene>
<organism evidence="1 2">
    <name type="scientific">Aspergillus niger ATCC 13496</name>
    <dbReference type="NCBI Taxonomy" id="1353008"/>
    <lineage>
        <taxon>Eukaryota</taxon>
        <taxon>Fungi</taxon>
        <taxon>Dikarya</taxon>
        <taxon>Ascomycota</taxon>
        <taxon>Pezizomycotina</taxon>
        <taxon>Eurotiomycetes</taxon>
        <taxon>Eurotiomycetidae</taxon>
        <taxon>Eurotiales</taxon>
        <taxon>Aspergillaceae</taxon>
        <taxon>Aspergillus</taxon>
        <taxon>Aspergillus subgen. Circumdati</taxon>
    </lineage>
</organism>
<proteinExistence type="predicted"/>
<dbReference type="VEuPathDB" id="FungiDB:M747DRAFT_319758"/>
<dbReference type="AlphaFoldDB" id="A0A370BFB7"/>
<protein>
    <submittedName>
        <fullName evidence="1">Uncharacterized protein</fullName>
    </submittedName>
</protein>
<sequence>MVESSPACKVDAYVQISWRCVGRWWFFASGGFCHWATRANVRMSKASQVFALLSQYASRYALHRYSEATRMALNQIPKKRGEVTGAFQARARVIWVAQYYPVHPATSRLVRHKMSVRNVEALETHDFSG</sequence>
<dbReference type="EMBL" id="KZ851978">
    <property type="protein sequence ID" value="RDH14166.1"/>
    <property type="molecule type" value="Genomic_DNA"/>
</dbReference>
<evidence type="ECO:0000313" key="1">
    <source>
        <dbReference type="EMBL" id="RDH14166.1"/>
    </source>
</evidence>
<accession>A0A370BFB7</accession>
<evidence type="ECO:0000313" key="2">
    <source>
        <dbReference type="Proteomes" id="UP000253845"/>
    </source>
</evidence>